<dbReference type="AlphaFoldDB" id="A0A813G2A0"/>
<evidence type="ECO:0000313" key="4">
    <source>
        <dbReference type="Proteomes" id="UP000654075"/>
    </source>
</evidence>
<protein>
    <submittedName>
        <fullName evidence="3">Uncharacterized protein</fullName>
    </submittedName>
</protein>
<keyword evidence="2" id="KW-0472">Membrane</keyword>
<proteinExistence type="predicted"/>
<keyword evidence="2" id="KW-0812">Transmembrane</keyword>
<feature type="transmembrane region" description="Helical" evidence="2">
    <location>
        <begin position="60"/>
        <end position="80"/>
    </location>
</feature>
<feature type="region of interest" description="Disordered" evidence="1">
    <location>
        <begin position="332"/>
        <end position="364"/>
    </location>
</feature>
<feature type="transmembrane region" description="Helical" evidence="2">
    <location>
        <begin position="7"/>
        <end position="27"/>
    </location>
</feature>
<organism evidence="3 4">
    <name type="scientific">Polarella glacialis</name>
    <name type="common">Dinoflagellate</name>
    <dbReference type="NCBI Taxonomy" id="89957"/>
    <lineage>
        <taxon>Eukaryota</taxon>
        <taxon>Sar</taxon>
        <taxon>Alveolata</taxon>
        <taxon>Dinophyceae</taxon>
        <taxon>Suessiales</taxon>
        <taxon>Suessiaceae</taxon>
        <taxon>Polarella</taxon>
    </lineage>
</organism>
<keyword evidence="4" id="KW-1185">Reference proteome</keyword>
<evidence type="ECO:0000256" key="2">
    <source>
        <dbReference type="SAM" id="Phobius"/>
    </source>
</evidence>
<keyword evidence="2" id="KW-1133">Transmembrane helix</keyword>
<accession>A0A813G2A0</accession>
<name>A0A813G2A0_POLGL</name>
<evidence type="ECO:0000313" key="3">
    <source>
        <dbReference type="EMBL" id="CAE8618767.1"/>
    </source>
</evidence>
<reference evidence="3" key="1">
    <citation type="submission" date="2021-02" db="EMBL/GenBank/DDBJ databases">
        <authorList>
            <person name="Dougan E. K."/>
            <person name="Rhodes N."/>
            <person name="Thang M."/>
            <person name="Chan C."/>
        </authorList>
    </citation>
    <scope>NUCLEOTIDE SEQUENCE</scope>
</reference>
<comment type="caution">
    <text evidence="3">The sequence shown here is derived from an EMBL/GenBank/DDBJ whole genome shotgun (WGS) entry which is preliminary data.</text>
</comment>
<dbReference type="Proteomes" id="UP000654075">
    <property type="component" value="Unassembled WGS sequence"/>
</dbReference>
<sequence length="364" mass="40423">MSQLMKLMVQCCPLGVALLVFFALHLFEKHTSMRKEADQVPTSVDAGAATAATTTQWDTVLFWVICSTFVGLVWLSKHLLNVIRGVKYDESLLPVWVIQPSQQQPFLAQLQQDRGTRQLFASGPPGLQQNPSVFAAGPAQLDPTPRPFASQVEWSPLGYLPPQSFPTGMDTATRAPGFSQAELERLASDERWIALPASYKRAAGVYHLIRSAGHGTVRRWFAATWGDASESQQRRDLYHSATLCDMRIDEYLTTHGVAGLMWALTHDDMLEGLFRQLSAAREFQLTGDAAAASRILAFRNANGSVLPSWLQCEARRWSEQVHEQGRRLFGQRWSAGRRVPQPKENSKARASGMKTADAADGTIR</sequence>
<dbReference type="EMBL" id="CAJNNV010026668">
    <property type="protein sequence ID" value="CAE8618767.1"/>
    <property type="molecule type" value="Genomic_DNA"/>
</dbReference>
<gene>
    <name evidence="3" type="ORF">PGLA1383_LOCUS36366</name>
</gene>
<evidence type="ECO:0000256" key="1">
    <source>
        <dbReference type="SAM" id="MobiDB-lite"/>
    </source>
</evidence>